<evidence type="ECO:0000313" key="10">
    <source>
        <dbReference type="EMBL" id="CAG37105.1"/>
    </source>
</evidence>
<dbReference type="EMBL" id="CR522870">
    <property type="protein sequence ID" value="CAG37105.1"/>
    <property type="molecule type" value="Genomic_DNA"/>
</dbReference>
<protein>
    <recommendedName>
        <fullName evidence="9">Radical SAM core domain-containing protein</fullName>
    </recommendedName>
</protein>
<dbReference type="InterPro" id="IPR010722">
    <property type="entry name" value="BATS_dom"/>
</dbReference>
<keyword evidence="5 7" id="KW-0411">Iron-sulfur</keyword>
<dbReference type="Proteomes" id="UP000000602">
    <property type="component" value="Chromosome"/>
</dbReference>
<dbReference type="SMART" id="SM00876">
    <property type="entry name" value="BATS"/>
    <property type="match status" value="1"/>
</dbReference>
<dbReference type="InterPro" id="IPR013785">
    <property type="entry name" value="Aldolase_TIM"/>
</dbReference>
<dbReference type="eggNOG" id="COG0502">
    <property type="taxonomic scope" value="Bacteria"/>
</dbReference>
<evidence type="ECO:0000256" key="6">
    <source>
        <dbReference type="ARBA" id="ARBA00034078"/>
    </source>
</evidence>
<evidence type="ECO:0000256" key="5">
    <source>
        <dbReference type="ARBA" id="ARBA00023014"/>
    </source>
</evidence>
<dbReference type="STRING" id="177439.DP2376"/>
<organism evidence="10 11">
    <name type="scientific">Desulfotalea psychrophila (strain LSv54 / DSM 12343)</name>
    <dbReference type="NCBI Taxonomy" id="177439"/>
    <lineage>
        <taxon>Bacteria</taxon>
        <taxon>Pseudomonadati</taxon>
        <taxon>Thermodesulfobacteriota</taxon>
        <taxon>Desulfobulbia</taxon>
        <taxon>Desulfobulbales</taxon>
        <taxon>Desulfocapsaceae</taxon>
        <taxon>Desulfotalea</taxon>
    </lineage>
</organism>
<proteinExistence type="predicted"/>
<evidence type="ECO:0000256" key="1">
    <source>
        <dbReference type="ARBA" id="ARBA00022485"/>
    </source>
</evidence>
<dbReference type="AlphaFoldDB" id="Q6AKM0"/>
<dbReference type="InterPro" id="IPR024021">
    <property type="entry name" value="FeFe-hyd_HydE_rSAM"/>
</dbReference>
<sequence length="375" mass="41937">MKSMEYGTEQGERVFAKIIARENLERSDLLTLLSLDTRADIAQLFRLAYEIKVDNVGKRVRLRGLVELSNVCAKDCYYCGIRHSNRSVQRYLMSDEQVFSAADEAIRLRFGSMVIQAGEQQSPAFTEWITRLIVGIKERSEGRLGITLSLGEQSLATYRRWFAAGAHRYLLRMESFTPALYSRLHPADHHYSRRFTALSDLRAAQFQVGSGVMINLPFQSLDNLVTDLLALRDLDVDMIGMGPYLPHAEAPLQGMAPDFIADPERSMDLGLKMIALARILLPNINIAATTALQALAPDGRERGLLAGANVIMPNITLPECKSNYQLYENKPGQDEICDESMLALVSGIDQIGESVGWDEWGDSPRYQARKNSNSS</sequence>
<dbReference type="InterPro" id="IPR007197">
    <property type="entry name" value="rSAM"/>
</dbReference>
<dbReference type="GO" id="GO:0044272">
    <property type="term" value="P:sulfur compound biosynthetic process"/>
    <property type="evidence" value="ECO:0007669"/>
    <property type="project" value="UniProtKB-ARBA"/>
</dbReference>
<keyword evidence="4 7" id="KW-0408">Iron</keyword>
<evidence type="ECO:0000256" key="4">
    <source>
        <dbReference type="ARBA" id="ARBA00023004"/>
    </source>
</evidence>
<dbReference type="GO" id="GO:0046872">
    <property type="term" value="F:metal ion binding"/>
    <property type="evidence" value="ECO:0007669"/>
    <property type="project" value="UniProtKB-KW"/>
</dbReference>
<feature type="binding site" evidence="7">
    <location>
        <position position="76"/>
    </location>
    <ligand>
        <name>[4Fe-4S] cluster</name>
        <dbReference type="ChEBI" id="CHEBI:49883"/>
        <note>4Fe-4S-S-AdoMet</note>
    </ligand>
</feature>
<dbReference type="InterPro" id="IPR034422">
    <property type="entry name" value="HydE/PylB-like"/>
</dbReference>
<reference evidence="11" key="1">
    <citation type="journal article" date="2004" name="Environ. Microbiol.">
        <title>The genome of Desulfotalea psychrophila, a sulfate-reducing bacterium from permanently cold Arctic sediments.</title>
        <authorList>
            <person name="Rabus R."/>
            <person name="Ruepp A."/>
            <person name="Frickey T."/>
            <person name="Rattei T."/>
            <person name="Fartmann B."/>
            <person name="Stark M."/>
            <person name="Bauer M."/>
            <person name="Zibat A."/>
            <person name="Lombardot T."/>
            <person name="Becker I."/>
            <person name="Amann J."/>
            <person name="Gellner K."/>
            <person name="Teeling H."/>
            <person name="Leuschner W.D."/>
            <person name="Gloeckner F.-O."/>
            <person name="Lupas A.N."/>
            <person name="Amann R."/>
            <person name="Klenk H.-P."/>
        </authorList>
    </citation>
    <scope>NUCLEOTIDE SEQUENCE [LARGE SCALE GENOMIC DNA]</scope>
    <source>
        <strain evidence="11">DSM 12343 / LSv54</strain>
    </source>
</reference>
<feature type="domain" description="Radical SAM core" evidence="9">
    <location>
        <begin position="58"/>
        <end position="283"/>
    </location>
</feature>
<keyword evidence="11" id="KW-1185">Reference proteome</keyword>
<feature type="binding site" evidence="8">
    <location>
        <position position="245"/>
    </location>
    <ligand>
        <name>S-adenosyl-L-methionine</name>
        <dbReference type="ChEBI" id="CHEBI:59789"/>
    </ligand>
</feature>
<dbReference type="InterPro" id="IPR006638">
    <property type="entry name" value="Elp3/MiaA/NifB-like_rSAM"/>
</dbReference>
<dbReference type="SMART" id="SM00729">
    <property type="entry name" value="Elp3"/>
    <property type="match status" value="1"/>
</dbReference>
<dbReference type="PIRSF" id="PIRSF004762">
    <property type="entry name" value="CHP00423"/>
    <property type="match status" value="1"/>
</dbReference>
<name>Q6AKM0_DESPS</name>
<comment type="cofactor">
    <cofactor evidence="6">
        <name>[2Fe-2S] cluster</name>
        <dbReference type="ChEBI" id="CHEBI:190135"/>
    </cofactor>
</comment>
<dbReference type="KEGG" id="dps:DP2376"/>
<evidence type="ECO:0000256" key="7">
    <source>
        <dbReference type="PIRSR" id="PIRSR004762-1"/>
    </source>
</evidence>
<accession>Q6AKM0</accession>
<dbReference type="GO" id="GO:0051539">
    <property type="term" value="F:4 iron, 4 sulfur cluster binding"/>
    <property type="evidence" value="ECO:0007669"/>
    <property type="project" value="UniProtKB-KW"/>
</dbReference>
<evidence type="ECO:0000256" key="3">
    <source>
        <dbReference type="ARBA" id="ARBA00022723"/>
    </source>
</evidence>
<feature type="binding site" evidence="7">
    <location>
        <position position="72"/>
    </location>
    <ligand>
        <name>[4Fe-4S] cluster</name>
        <dbReference type="ChEBI" id="CHEBI:49883"/>
        <note>4Fe-4S-S-AdoMet</note>
    </ligand>
</feature>
<evidence type="ECO:0000313" key="11">
    <source>
        <dbReference type="Proteomes" id="UP000000602"/>
    </source>
</evidence>
<feature type="binding site" evidence="8">
    <location>
        <position position="174"/>
    </location>
    <ligand>
        <name>S-adenosyl-L-methionine</name>
        <dbReference type="ChEBI" id="CHEBI:59789"/>
    </ligand>
</feature>
<dbReference type="GO" id="GO:0042364">
    <property type="term" value="P:water-soluble vitamin biosynthetic process"/>
    <property type="evidence" value="ECO:0007669"/>
    <property type="project" value="UniProtKB-ARBA"/>
</dbReference>
<keyword evidence="1 7" id="KW-0004">4Fe-4S</keyword>
<feature type="binding site" evidence="7">
    <location>
        <position position="79"/>
    </location>
    <ligand>
        <name>[4Fe-4S] cluster</name>
        <dbReference type="ChEBI" id="CHEBI:49883"/>
        <note>4Fe-4S-S-AdoMet</note>
    </ligand>
</feature>
<dbReference type="PANTHER" id="PTHR43726:SF1">
    <property type="entry name" value="BIOTIN SYNTHASE"/>
    <property type="match status" value="1"/>
</dbReference>
<feature type="binding site" evidence="8">
    <location>
        <position position="149"/>
    </location>
    <ligand>
        <name>(3R)-3-methyl-D-ornithine</name>
        <dbReference type="ChEBI" id="CHEBI:64642"/>
    </ligand>
</feature>
<keyword evidence="3" id="KW-0479">Metal-binding</keyword>
<dbReference type="GO" id="GO:0016740">
    <property type="term" value="F:transferase activity"/>
    <property type="evidence" value="ECO:0007669"/>
    <property type="project" value="TreeGrafter"/>
</dbReference>
<dbReference type="PROSITE" id="PS51918">
    <property type="entry name" value="RADICAL_SAM"/>
    <property type="match status" value="1"/>
</dbReference>
<dbReference type="HOGENOM" id="CLU_033172_0_1_7"/>
<dbReference type="PANTHER" id="PTHR43726">
    <property type="entry name" value="3-METHYLORNITHINE SYNTHASE"/>
    <property type="match status" value="1"/>
</dbReference>
<evidence type="ECO:0000256" key="8">
    <source>
        <dbReference type="PIRSR" id="PIRSR004762-2"/>
    </source>
</evidence>
<dbReference type="SFLD" id="SFLDS00029">
    <property type="entry name" value="Radical_SAM"/>
    <property type="match status" value="1"/>
</dbReference>
<dbReference type="Pfam" id="PF04055">
    <property type="entry name" value="Radical_SAM"/>
    <property type="match status" value="1"/>
</dbReference>
<dbReference type="InterPro" id="IPR058240">
    <property type="entry name" value="rSAM_sf"/>
</dbReference>
<keyword evidence="2 7" id="KW-0949">S-adenosyl-L-methionine</keyword>
<gene>
    <name evidence="10" type="ordered locus">DP2376</name>
</gene>
<dbReference type="NCBIfam" id="TIGR03956">
    <property type="entry name" value="rSAM_HydE"/>
    <property type="match status" value="1"/>
</dbReference>
<evidence type="ECO:0000259" key="9">
    <source>
        <dbReference type="PROSITE" id="PS51918"/>
    </source>
</evidence>
<dbReference type="SUPFAM" id="SSF102114">
    <property type="entry name" value="Radical SAM enzymes"/>
    <property type="match status" value="1"/>
</dbReference>
<comment type="cofactor">
    <cofactor evidence="7">
        <name>[4Fe-4S] cluster</name>
        <dbReference type="ChEBI" id="CHEBI:49883"/>
    </cofactor>
    <text evidence="7">Binds 1 [4Fe-4S] cluster. The cluster is coordinated with 3 cysteines and an exchangeable S-adenosyl-L-methionine.</text>
</comment>
<dbReference type="SFLD" id="SFLDG01060">
    <property type="entry name" value="BATS_domain_containing"/>
    <property type="match status" value="1"/>
</dbReference>
<evidence type="ECO:0000256" key="2">
    <source>
        <dbReference type="ARBA" id="ARBA00022691"/>
    </source>
</evidence>
<dbReference type="SFLD" id="SFLDG01280">
    <property type="entry name" value="HydE/PylB-like"/>
    <property type="match status" value="1"/>
</dbReference>
<dbReference type="Gene3D" id="3.20.20.70">
    <property type="entry name" value="Aldolase class I"/>
    <property type="match status" value="1"/>
</dbReference>
<feature type="binding site" evidence="8">
    <location>
        <position position="194"/>
    </location>
    <ligand>
        <name>S-adenosyl-L-methionine</name>
        <dbReference type="ChEBI" id="CHEBI:59789"/>
    </ligand>
</feature>
<dbReference type="CDD" id="cd01335">
    <property type="entry name" value="Radical_SAM"/>
    <property type="match status" value="1"/>
</dbReference>